<dbReference type="PANTHER" id="PTHR33121:SF23">
    <property type="entry name" value="CYCLIC DI-GMP PHOSPHODIESTERASE PDEB"/>
    <property type="match status" value="1"/>
</dbReference>
<dbReference type="InterPro" id="IPR000160">
    <property type="entry name" value="GGDEF_dom"/>
</dbReference>
<dbReference type="InterPro" id="IPR029787">
    <property type="entry name" value="Nucleotide_cyclase"/>
</dbReference>
<evidence type="ECO:0000259" key="1">
    <source>
        <dbReference type="PROSITE" id="PS50883"/>
    </source>
</evidence>
<dbReference type="InterPro" id="IPR001633">
    <property type="entry name" value="EAL_dom"/>
</dbReference>
<dbReference type="PROSITE" id="PS50883">
    <property type="entry name" value="EAL"/>
    <property type="match status" value="1"/>
</dbReference>
<dbReference type="Gene3D" id="3.30.110.200">
    <property type="match status" value="1"/>
</dbReference>
<dbReference type="InterPro" id="IPR032244">
    <property type="entry name" value="LapD_MoxY_N"/>
</dbReference>
<dbReference type="NCBIfam" id="TIGR00254">
    <property type="entry name" value="GGDEF"/>
    <property type="match status" value="1"/>
</dbReference>
<gene>
    <name evidence="3" type="ORF">E2I14_11030</name>
</gene>
<accession>A0A4R5W0F4</accession>
<dbReference type="Gene3D" id="3.20.20.450">
    <property type="entry name" value="EAL domain"/>
    <property type="match status" value="1"/>
</dbReference>
<organism evidence="3 4">
    <name type="scientific">Sapientia aquatica</name>
    <dbReference type="NCBI Taxonomy" id="1549640"/>
    <lineage>
        <taxon>Bacteria</taxon>
        <taxon>Pseudomonadati</taxon>
        <taxon>Pseudomonadota</taxon>
        <taxon>Betaproteobacteria</taxon>
        <taxon>Burkholderiales</taxon>
        <taxon>Oxalobacteraceae</taxon>
        <taxon>Sapientia</taxon>
    </lineage>
</organism>
<name>A0A4R5W0F4_9BURK</name>
<feature type="domain" description="GGDEF" evidence="2">
    <location>
        <begin position="262"/>
        <end position="391"/>
    </location>
</feature>
<dbReference type="EMBL" id="SMYL01000005">
    <property type="protein sequence ID" value="TDK65485.1"/>
    <property type="molecule type" value="Genomic_DNA"/>
</dbReference>
<comment type="caution">
    <text evidence="3">The sequence shown here is derived from an EMBL/GenBank/DDBJ whole genome shotgun (WGS) entry which is preliminary data.</text>
</comment>
<dbReference type="CDD" id="cd01949">
    <property type="entry name" value="GGDEF"/>
    <property type="match status" value="1"/>
</dbReference>
<dbReference type="InterPro" id="IPR042461">
    <property type="entry name" value="LapD_MoxY_peri_C"/>
</dbReference>
<feature type="domain" description="EAL" evidence="1">
    <location>
        <begin position="401"/>
        <end position="641"/>
    </location>
</feature>
<evidence type="ECO:0000313" key="4">
    <source>
        <dbReference type="Proteomes" id="UP000294829"/>
    </source>
</evidence>
<dbReference type="Gene3D" id="6.20.270.20">
    <property type="entry name" value="LapD/MoxY periplasmic domain"/>
    <property type="match status" value="1"/>
</dbReference>
<sequence>MSMYRQIWLSLLLTAALSLAGGLLASTYSARGYLEDQLRIKNSDNAASLALSLGQHGQDPVDIKLAVAAMFDNGHYELIRVVDPHGVEVVARKANTEIYDAPMWFVNLVPLRSLPGEAQISNGWNQVGKVTIISNTRFAYRTLWESTLAMVGALFFSSFLGGWLGTLVLRRLKKTLNEVIAQAQAITEHHFITTPESNVPELRQLTSAMNTTVLLLKKMFAEEAIRLERVRLEANSDSLTGLANRSYFMAQLQALFEMEDANSGTLLLIRIANLADINKRLGRSQTDEMLKAVAAVLLRATEKIPNALSARLNGADFGVLLPLTEQHPISDQLLEQLVVGTSAYIQQGTVAYIGAGQFSYGLNSANLLSQVDSALAAAEAQGINCIRDAGVVVNADAPRSNEQWLRLLYQAIENRETKLGAFPVTDFNQQLVHSECPLRMRVAGEWLPAGRFFPVAERLGLSSTMDTTALTLGIEELNANRQIAGLAINLSARSLEDETFCNYVRTMLLANPKASKRLWIEFPEYGAFAHIAAFTEFVRQMKETGCKVGLEHFGRQFSQIGLLQELKLDYLKVDASFIRDIAHNSGNQVFLKGLISIGHNLGMQIFAEGVTEQAEMSTLEQLGFDGATGPGVKIASFENKV</sequence>
<dbReference type="InterPro" id="IPR035919">
    <property type="entry name" value="EAL_sf"/>
</dbReference>
<evidence type="ECO:0000259" key="2">
    <source>
        <dbReference type="PROSITE" id="PS50887"/>
    </source>
</evidence>
<dbReference type="GO" id="GO:0071111">
    <property type="term" value="F:cyclic-guanylate-specific phosphodiesterase activity"/>
    <property type="evidence" value="ECO:0007669"/>
    <property type="project" value="InterPro"/>
</dbReference>
<reference evidence="3 4" key="1">
    <citation type="submission" date="2019-03" db="EMBL/GenBank/DDBJ databases">
        <title>Sapientia aquatica gen. nov., sp. nov., isolated from a crater lake.</title>
        <authorList>
            <person name="Felfoldi T."/>
            <person name="Szabo A."/>
            <person name="Toth E."/>
            <person name="Schumann P."/>
            <person name="Keki Z."/>
            <person name="Marialigeti K."/>
            <person name="Mathe I."/>
        </authorList>
    </citation>
    <scope>NUCLEOTIDE SEQUENCE [LARGE SCALE GENOMIC DNA]</scope>
    <source>
        <strain evidence="3 4">SA-152</strain>
    </source>
</reference>
<proteinExistence type="predicted"/>
<dbReference type="Pfam" id="PF00563">
    <property type="entry name" value="EAL"/>
    <property type="match status" value="1"/>
</dbReference>
<dbReference type="AlphaFoldDB" id="A0A4R5W0F4"/>
<keyword evidence="4" id="KW-1185">Reference proteome</keyword>
<dbReference type="SUPFAM" id="SSF55073">
    <property type="entry name" value="Nucleotide cyclase"/>
    <property type="match status" value="1"/>
</dbReference>
<dbReference type="PANTHER" id="PTHR33121">
    <property type="entry name" value="CYCLIC DI-GMP PHOSPHODIESTERASE PDEF"/>
    <property type="match status" value="1"/>
</dbReference>
<dbReference type="SMART" id="SM00052">
    <property type="entry name" value="EAL"/>
    <property type="match status" value="1"/>
</dbReference>
<dbReference type="SMART" id="SM00267">
    <property type="entry name" value="GGDEF"/>
    <property type="match status" value="1"/>
</dbReference>
<dbReference type="Gene3D" id="3.30.70.270">
    <property type="match status" value="1"/>
</dbReference>
<dbReference type="RefSeq" id="WP_133328436.1">
    <property type="nucleotide sequence ID" value="NZ_SMYL01000005.1"/>
</dbReference>
<dbReference type="Pfam" id="PF00990">
    <property type="entry name" value="GGDEF"/>
    <property type="match status" value="1"/>
</dbReference>
<dbReference type="Proteomes" id="UP000294829">
    <property type="component" value="Unassembled WGS sequence"/>
</dbReference>
<dbReference type="InterPro" id="IPR050706">
    <property type="entry name" value="Cyclic-di-GMP_PDE-like"/>
</dbReference>
<dbReference type="CDD" id="cd01948">
    <property type="entry name" value="EAL"/>
    <property type="match status" value="1"/>
</dbReference>
<dbReference type="Pfam" id="PF16448">
    <property type="entry name" value="LapD_MoxY_N"/>
    <property type="match status" value="1"/>
</dbReference>
<protein>
    <submittedName>
        <fullName evidence="3">EAL domain-containing protein</fullName>
    </submittedName>
</protein>
<dbReference type="InterPro" id="IPR043128">
    <property type="entry name" value="Rev_trsase/Diguanyl_cyclase"/>
</dbReference>
<dbReference type="SUPFAM" id="SSF141868">
    <property type="entry name" value="EAL domain-like"/>
    <property type="match status" value="1"/>
</dbReference>
<dbReference type="PROSITE" id="PS50887">
    <property type="entry name" value="GGDEF"/>
    <property type="match status" value="1"/>
</dbReference>
<evidence type="ECO:0000313" key="3">
    <source>
        <dbReference type="EMBL" id="TDK65485.1"/>
    </source>
</evidence>
<dbReference type="OrthoDB" id="5894408at2"/>